<dbReference type="InterPro" id="IPR035969">
    <property type="entry name" value="Rab-GAP_TBC_sf"/>
</dbReference>
<dbReference type="SUPFAM" id="SSF47923">
    <property type="entry name" value="Ypt/Rab-GAP domain of gyp1p"/>
    <property type="match status" value="2"/>
</dbReference>
<dbReference type="InterPro" id="IPR050302">
    <property type="entry name" value="Rab_GAP_TBC_domain"/>
</dbReference>
<dbReference type="InterPro" id="IPR000195">
    <property type="entry name" value="Rab-GAP-TBC_dom"/>
</dbReference>
<dbReference type="PROSITE" id="PS50003">
    <property type="entry name" value="PH_DOMAIN"/>
    <property type="match status" value="1"/>
</dbReference>
<evidence type="ECO:0000313" key="5">
    <source>
        <dbReference type="RefSeq" id="XP_065651446.1"/>
    </source>
</evidence>
<reference evidence="5" key="1">
    <citation type="submission" date="2025-08" db="UniProtKB">
        <authorList>
            <consortium name="RefSeq"/>
        </authorList>
    </citation>
    <scope>IDENTIFICATION</scope>
</reference>
<dbReference type="GeneID" id="100215728"/>
<dbReference type="Gene3D" id="2.30.29.30">
    <property type="entry name" value="Pleckstrin-homology domain (PH domain)/Phosphotyrosine-binding domain (PTB)"/>
    <property type="match status" value="1"/>
</dbReference>
<dbReference type="CDD" id="cd01265">
    <property type="entry name" value="PH_TBC1D2A"/>
    <property type="match status" value="1"/>
</dbReference>
<feature type="coiled-coil region" evidence="1">
    <location>
        <begin position="364"/>
        <end position="426"/>
    </location>
</feature>
<gene>
    <name evidence="5" type="primary">LOC100215728</name>
</gene>
<dbReference type="Pfam" id="PF00566">
    <property type="entry name" value="RabGAP-TBC"/>
    <property type="match status" value="1"/>
</dbReference>
<evidence type="ECO:0000313" key="4">
    <source>
        <dbReference type="Proteomes" id="UP001652625"/>
    </source>
</evidence>
<sequence length="920" mass="106411">MDIGTYRCLSPFTESEWELLGSLNSSRSIEDLNHENKPKQENDQRLCGYLLKLGAKGILKGWKHRWFVYDNRRCMLYYYRKPQDSEPLGCIDISICTFSYSADEKSLFQISSNDRTYHLQAENRNAMMFWLQELQARRREFNSQQKTSQITSSKNSCGLLADLQVDALNDNTSTELIEPVQKPATVGDHTALQKFDGGSISWNLSFTNLNKEFKNWRRSAYNTAQQASISEKSLSPSASNHKIATEFEPSISHPISENRKVIDLGFSKLVSNIRSSLSAPSISHPLLKDNLGNCMECDETRSMINVLKEAIGVAENEIKTRDEVIKSLSDQLRLSSYESKPEKSRTEEDNLDKENYIYQLTGKIRKLTDEMDNLKIILEEKNNRCWELAEKELVFKEMIQAKDNSIVELANKVFLLEQQLENATELIVVEESPAELLTMMKEEQLSYIQLKESCVAIRSQNNFLNSEILELNKLRKKDTEIINTLSKENVEKEAELLKLKSRYLWLLKEFSSPKKDKSADSDLAAEMVEHLIDDAINENQDKDDINSNAKFADRYGFYNLYENDEESLENLADHLDVLSSYKKIDASDVSVGVKWENFMVAHRTNSLTRTEELKNLVRCGIPHEYRAKVWGELVNIQVGSTRNLLGVGYYATLLTEKKGIYTPSAKQIELDLLRTLPNNRFYDKIEAEGTTKLRRILLAYSWHNPTVGYCQGLNRLGAIALLYLDEESAFWCLVAIVEHLMPNDYFSISLLGAQVDQRVFKDLLEEKFPKLSSHLQSMQFDVSLISFNWFLTIFVDFFPTEVALRVWDTFLFEGCKVLFRFALAVFKIFEEDLLKCREAGPLFSFFRKIPRSRFVIDKIWEIAFVSLNPFGMRNIETKRRYHRPLLQEQLNVFEGMRHDHSLKRIDNETSEQDQLSDDEN</sequence>
<dbReference type="SUPFAM" id="SSF50729">
    <property type="entry name" value="PH domain-like"/>
    <property type="match status" value="1"/>
</dbReference>
<dbReference type="Gene3D" id="1.10.10.750">
    <property type="entry name" value="Ypt/Rab-GAP domain of gyp1p, domain 1"/>
    <property type="match status" value="1"/>
</dbReference>
<dbReference type="PROSITE" id="PS50086">
    <property type="entry name" value="TBC_RABGAP"/>
    <property type="match status" value="1"/>
</dbReference>
<dbReference type="Gene3D" id="1.10.8.270">
    <property type="entry name" value="putative rabgap domain of human tbc1 domain family member 14 like domains"/>
    <property type="match status" value="1"/>
</dbReference>
<dbReference type="PANTHER" id="PTHR47219:SF20">
    <property type="entry name" value="TBC1 DOMAIN FAMILY MEMBER 2B"/>
    <property type="match status" value="1"/>
</dbReference>
<keyword evidence="4" id="KW-1185">Reference proteome</keyword>
<feature type="domain" description="PH" evidence="2">
    <location>
        <begin position="43"/>
        <end position="139"/>
    </location>
</feature>
<dbReference type="InterPro" id="IPR011993">
    <property type="entry name" value="PH-like_dom_sf"/>
</dbReference>
<dbReference type="SMART" id="SM00233">
    <property type="entry name" value="PH"/>
    <property type="match status" value="1"/>
</dbReference>
<proteinExistence type="predicted"/>
<protein>
    <submittedName>
        <fullName evidence="5">TBC1 domain family member 2B isoform X2</fullName>
    </submittedName>
</protein>
<dbReference type="RefSeq" id="XP_065651446.1">
    <property type="nucleotide sequence ID" value="XM_065795374.1"/>
</dbReference>
<accession>A0ABM4BQM5</accession>
<evidence type="ECO:0000259" key="2">
    <source>
        <dbReference type="PROSITE" id="PS50003"/>
    </source>
</evidence>
<dbReference type="Proteomes" id="UP001652625">
    <property type="component" value="Chromosome 04"/>
</dbReference>
<dbReference type="Pfam" id="PF00169">
    <property type="entry name" value="PH"/>
    <property type="match status" value="1"/>
</dbReference>
<evidence type="ECO:0000256" key="1">
    <source>
        <dbReference type="SAM" id="Coils"/>
    </source>
</evidence>
<feature type="domain" description="Rab-GAP TBC" evidence="3">
    <location>
        <begin position="620"/>
        <end position="814"/>
    </location>
</feature>
<dbReference type="SMART" id="SM00164">
    <property type="entry name" value="TBC"/>
    <property type="match status" value="1"/>
</dbReference>
<keyword evidence="1" id="KW-0175">Coiled coil</keyword>
<name>A0ABM4BQM5_HYDVU</name>
<dbReference type="Gene3D" id="1.10.472.80">
    <property type="entry name" value="Ypt/Rab-GAP domain of gyp1p, domain 3"/>
    <property type="match status" value="1"/>
</dbReference>
<organism evidence="4 5">
    <name type="scientific">Hydra vulgaris</name>
    <name type="common">Hydra</name>
    <name type="synonym">Hydra attenuata</name>
    <dbReference type="NCBI Taxonomy" id="6087"/>
    <lineage>
        <taxon>Eukaryota</taxon>
        <taxon>Metazoa</taxon>
        <taxon>Cnidaria</taxon>
        <taxon>Hydrozoa</taxon>
        <taxon>Hydroidolina</taxon>
        <taxon>Anthoathecata</taxon>
        <taxon>Aplanulata</taxon>
        <taxon>Hydridae</taxon>
        <taxon>Hydra</taxon>
    </lineage>
</organism>
<dbReference type="PANTHER" id="PTHR47219">
    <property type="entry name" value="RAB GTPASE-ACTIVATING PROTEIN 1-LIKE"/>
    <property type="match status" value="1"/>
</dbReference>
<evidence type="ECO:0000259" key="3">
    <source>
        <dbReference type="PROSITE" id="PS50086"/>
    </source>
</evidence>
<dbReference type="InterPro" id="IPR001849">
    <property type="entry name" value="PH_domain"/>
</dbReference>